<evidence type="ECO:0008006" key="11">
    <source>
        <dbReference type="Google" id="ProtNLM"/>
    </source>
</evidence>
<dbReference type="Proteomes" id="UP001049176">
    <property type="component" value="Chromosome 6"/>
</dbReference>
<reference evidence="9" key="1">
    <citation type="journal article" date="2021" name="Genome Biol. Evol.">
        <title>The assembled and annotated genome of the fairy-ring fungus Marasmius oreades.</title>
        <authorList>
            <person name="Hiltunen M."/>
            <person name="Ament-Velasquez S.L."/>
            <person name="Johannesson H."/>
        </authorList>
    </citation>
    <scope>NUCLEOTIDE SEQUENCE</scope>
    <source>
        <strain evidence="9">03SP1</strain>
    </source>
</reference>
<evidence type="ECO:0000256" key="6">
    <source>
        <dbReference type="ARBA" id="ARBA00023136"/>
    </source>
</evidence>
<evidence type="ECO:0000256" key="4">
    <source>
        <dbReference type="ARBA" id="ARBA00022989"/>
    </source>
</evidence>
<feature type="transmembrane region" description="Helical" evidence="8">
    <location>
        <begin position="80"/>
        <end position="101"/>
    </location>
</feature>
<evidence type="ECO:0000256" key="2">
    <source>
        <dbReference type="ARBA" id="ARBA00022448"/>
    </source>
</evidence>
<dbReference type="EMBL" id="CM032186">
    <property type="protein sequence ID" value="KAG7091120.1"/>
    <property type="molecule type" value="Genomic_DNA"/>
</dbReference>
<dbReference type="OrthoDB" id="9999863at2759"/>
<dbReference type="PANTHER" id="PTHR31064">
    <property type="entry name" value="POTASSIUM TRANSPORT PROTEIN DDB_G0292412-RELATED"/>
    <property type="match status" value="1"/>
</dbReference>
<protein>
    <recommendedName>
        <fullName evidence="11">Potassium transport protein</fullName>
    </recommendedName>
</protein>
<keyword evidence="3 8" id="KW-0812">Transmembrane</keyword>
<comment type="caution">
    <text evidence="9">The sequence shown here is derived from an EMBL/GenBank/DDBJ whole genome shotgun (WGS) entry which is preliminary data.</text>
</comment>
<evidence type="ECO:0000313" key="10">
    <source>
        <dbReference type="Proteomes" id="UP001049176"/>
    </source>
</evidence>
<dbReference type="KEGG" id="more:E1B28_010174"/>
<feature type="transmembrane region" description="Helical" evidence="8">
    <location>
        <begin position="538"/>
        <end position="556"/>
    </location>
</feature>
<evidence type="ECO:0000313" key="9">
    <source>
        <dbReference type="EMBL" id="KAG7091120.1"/>
    </source>
</evidence>
<dbReference type="GO" id="GO:0140107">
    <property type="term" value="F:high-affinity potassium ion transmembrane transporter activity"/>
    <property type="evidence" value="ECO:0007669"/>
    <property type="project" value="TreeGrafter"/>
</dbReference>
<keyword evidence="4 8" id="KW-1133">Transmembrane helix</keyword>
<feature type="region of interest" description="Disordered" evidence="7">
    <location>
        <begin position="239"/>
        <end position="340"/>
    </location>
</feature>
<dbReference type="InterPro" id="IPR051143">
    <property type="entry name" value="TrkH_K-transport"/>
</dbReference>
<keyword evidence="2" id="KW-0813">Transport</keyword>
<evidence type="ECO:0000256" key="1">
    <source>
        <dbReference type="ARBA" id="ARBA00004141"/>
    </source>
</evidence>
<feature type="compositionally biased region" description="Basic and acidic residues" evidence="7">
    <location>
        <begin position="152"/>
        <end position="169"/>
    </location>
</feature>
<dbReference type="GeneID" id="66079250"/>
<comment type="subcellular location">
    <subcellularLocation>
        <location evidence="1">Membrane</location>
        <topology evidence="1">Multi-pass membrane protein</topology>
    </subcellularLocation>
</comment>
<keyword evidence="10" id="KW-1185">Reference proteome</keyword>
<keyword evidence="6 8" id="KW-0472">Membrane</keyword>
<dbReference type="GO" id="GO:0005886">
    <property type="term" value="C:plasma membrane"/>
    <property type="evidence" value="ECO:0007669"/>
    <property type="project" value="TreeGrafter"/>
</dbReference>
<dbReference type="GO" id="GO:0030007">
    <property type="term" value="P:intracellular potassium ion homeostasis"/>
    <property type="evidence" value="ECO:0007669"/>
    <property type="project" value="TreeGrafter"/>
</dbReference>
<feature type="transmembrane region" description="Helical" evidence="8">
    <location>
        <begin position="20"/>
        <end position="41"/>
    </location>
</feature>
<accession>A0A9P7RX96</accession>
<gene>
    <name evidence="9" type="ORF">E1B28_010174</name>
</gene>
<evidence type="ECO:0000256" key="8">
    <source>
        <dbReference type="SAM" id="Phobius"/>
    </source>
</evidence>
<feature type="transmembrane region" description="Helical" evidence="8">
    <location>
        <begin position="568"/>
        <end position="587"/>
    </location>
</feature>
<dbReference type="GO" id="GO:1990573">
    <property type="term" value="P:potassium ion import across plasma membrane"/>
    <property type="evidence" value="ECO:0007669"/>
    <property type="project" value="TreeGrafter"/>
</dbReference>
<dbReference type="AlphaFoldDB" id="A0A9P7RX96"/>
<proteinExistence type="predicted"/>
<keyword evidence="5" id="KW-0406">Ion transport</keyword>
<dbReference type="SUPFAM" id="SSF81324">
    <property type="entry name" value="Voltage-gated potassium channels"/>
    <property type="match status" value="1"/>
</dbReference>
<feature type="transmembrane region" description="Helical" evidence="8">
    <location>
        <begin position="460"/>
        <end position="484"/>
    </location>
</feature>
<evidence type="ECO:0000256" key="3">
    <source>
        <dbReference type="ARBA" id="ARBA00022692"/>
    </source>
</evidence>
<feature type="region of interest" description="Disordered" evidence="7">
    <location>
        <begin position="151"/>
        <end position="173"/>
    </location>
</feature>
<evidence type="ECO:0000256" key="7">
    <source>
        <dbReference type="SAM" id="MobiDB-lite"/>
    </source>
</evidence>
<evidence type="ECO:0000256" key="5">
    <source>
        <dbReference type="ARBA" id="ARBA00023065"/>
    </source>
</evidence>
<organism evidence="9 10">
    <name type="scientific">Marasmius oreades</name>
    <name type="common">fairy-ring Marasmius</name>
    <dbReference type="NCBI Taxonomy" id="181124"/>
    <lineage>
        <taxon>Eukaryota</taxon>
        <taxon>Fungi</taxon>
        <taxon>Dikarya</taxon>
        <taxon>Basidiomycota</taxon>
        <taxon>Agaricomycotina</taxon>
        <taxon>Agaricomycetes</taxon>
        <taxon>Agaricomycetidae</taxon>
        <taxon>Agaricales</taxon>
        <taxon>Marasmiineae</taxon>
        <taxon>Marasmiaceae</taxon>
        <taxon>Marasmius</taxon>
    </lineage>
</organism>
<dbReference type="PANTHER" id="PTHR31064:SF30">
    <property type="entry name" value="HIGH-AFFINITY POTASSIUM TRANSPORT PROTEIN-RELATED"/>
    <property type="match status" value="1"/>
</dbReference>
<dbReference type="RefSeq" id="XP_043007590.1">
    <property type="nucleotide sequence ID" value="XM_043155126.1"/>
</dbReference>
<dbReference type="InterPro" id="IPR003445">
    <property type="entry name" value="Cat_transpt"/>
</dbReference>
<sequence>MSASNSGWKHWRSVRKHLNFYRVHILFFTFTPLIFSGIFYASNGQNHISYVDSLFNCVSAMTVCGLATVDLSSLTPWQQVILFIQMCLGSPVLVSWVMVYIRKFYFEKKFEHIIEASTSRIPASITDQKHHGSVWSNRVAALFGLGRKKSRTANEKTIHSEKPEKERHGSGGLAHRVRPDMIRRVDDAPKLVNPSGWISEGDRIPMKRNATIQSTTQDRRLSFATSVVETSARTAVPLRRNVMSRRLSDPGTAPAKPNADSVPIHRFETISPQSRPPSPSLPQPQSRFTPTALPRTQTIEFSLPRRRPPRTVPTQDFDRESVRPAPEPLQPDDKRSARRSSIHHAPLMPYMSNHTYSTYIPGPKTLRKHSGFGGFPMPHEIIRSIIKKFFPKLGRKLTRTITIPRTMTVTSHHNPVIAPGTRPVPYVSFPAVVGRNSAFPMLTEEQIEELGGVEYRALTALLWIVSGYHILVQLIPFVIIAPYISQSKWRDDFVPPALHRPVSTVWFSLFQVVSAYTNTGTSLVDTSMIPFQTAFTDWFFFMVLDIGNVTMEAIPLGTRFAAGFLQGVAVRAAGFGIVPLAALAPAVK</sequence>
<name>A0A9P7RX96_9AGAR</name>
<dbReference type="Pfam" id="PF02386">
    <property type="entry name" value="TrkH"/>
    <property type="match status" value="2"/>
</dbReference>